<organism evidence="10 11">
    <name type="scientific">Leptotrichia hongkongensis</name>
    <dbReference type="NCBI Taxonomy" id="554406"/>
    <lineage>
        <taxon>Bacteria</taxon>
        <taxon>Fusobacteriati</taxon>
        <taxon>Fusobacteriota</taxon>
        <taxon>Fusobacteriia</taxon>
        <taxon>Fusobacteriales</taxon>
        <taxon>Leptotrichiaceae</taxon>
        <taxon>Leptotrichia</taxon>
    </lineage>
</organism>
<dbReference type="AlphaFoldDB" id="A0A510L516"/>
<evidence type="ECO:0000256" key="3">
    <source>
        <dbReference type="ARBA" id="ARBA00013085"/>
    </source>
</evidence>
<dbReference type="Pfam" id="PF02811">
    <property type="entry name" value="PHP"/>
    <property type="match status" value="1"/>
</dbReference>
<evidence type="ECO:0000313" key="11">
    <source>
        <dbReference type="Proteomes" id="UP000321561"/>
    </source>
</evidence>
<dbReference type="PANTHER" id="PTHR21039">
    <property type="entry name" value="HISTIDINOL PHOSPHATASE-RELATED"/>
    <property type="match status" value="1"/>
</dbReference>
<dbReference type="SMART" id="SM00481">
    <property type="entry name" value="POLIIIAc"/>
    <property type="match status" value="1"/>
</dbReference>
<keyword evidence="6 8" id="KW-0368">Histidine biosynthesis</keyword>
<proteinExistence type="inferred from homology"/>
<comment type="catalytic activity">
    <reaction evidence="7 8">
        <text>L-histidinol phosphate + H2O = L-histidinol + phosphate</text>
        <dbReference type="Rhea" id="RHEA:14465"/>
        <dbReference type="ChEBI" id="CHEBI:15377"/>
        <dbReference type="ChEBI" id="CHEBI:43474"/>
        <dbReference type="ChEBI" id="CHEBI:57699"/>
        <dbReference type="ChEBI" id="CHEBI:57980"/>
        <dbReference type="EC" id="3.1.3.15"/>
    </reaction>
</comment>
<dbReference type="EMBL" id="AP019846">
    <property type="protein sequence ID" value="BBM58906.1"/>
    <property type="molecule type" value="Genomic_DNA"/>
</dbReference>
<dbReference type="NCBIfam" id="TIGR01856">
    <property type="entry name" value="hisJ_fam"/>
    <property type="match status" value="1"/>
</dbReference>
<protein>
    <recommendedName>
        <fullName evidence="3 8">Histidinol-phosphatase</fullName>
        <shortName evidence="8">HolPase</shortName>
        <ecNumber evidence="3 8">3.1.3.15</ecNumber>
    </recommendedName>
</protein>
<evidence type="ECO:0000256" key="2">
    <source>
        <dbReference type="ARBA" id="ARBA00009152"/>
    </source>
</evidence>
<dbReference type="InterPro" id="IPR003141">
    <property type="entry name" value="Pol/His_phosphatase_N"/>
</dbReference>
<dbReference type="EC" id="3.1.3.15" evidence="3 8"/>
<dbReference type="RefSeq" id="WP_147005016.1">
    <property type="nucleotide sequence ID" value="NZ_AP019846.1"/>
</dbReference>
<keyword evidence="4 8" id="KW-0028">Amino-acid biosynthesis</keyword>
<evidence type="ECO:0000256" key="1">
    <source>
        <dbReference type="ARBA" id="ARBA00004970"/>
    </source>
</evidence>
<sequence length="280" mass="33043">MLADYHMHCKYSDDSDELLENNIKSAIEKGFNEICFTDHVDYGIKIDYDVYKKLSKEDRKNAVLNVDYPNYFTEIEKFQKIYQNKLVIKKGLEFGIQTHTIPQFQKLFDNYDLDFVILSCHQVGDKEFWKQDFQKGKTPDEYNAEYYEEIYKVINNFKDYSILGHLDLIQRYNKQFEGEVYPFEKNKEVITKILKKVIEDGKGIEVNTSSFAYGLDDLTPSRDILKLYYELGGKIITAGSDAHKAKDVGRHIKEIYNELKEIGFKEICTYEKMKPIFHKL</sequence>
<evidence type="ECO:0000256" key="7">
    <source>
        <dbReference type="ARBA" id="ARBA00049158"/>
    </source>
</evidence>
<dbReference type="Gene3D" id="3.20.20.140">
    <property type="entry name" value="Metal-dependent hydrolases"/>
    <property type="match status" value="1"/>
</dbReference>
<dbReference type="KEGG" id="lhg:JMUB5056_0489"/>
<feature type="domain" description="Polymerase/histidinol phosphatase N-terminal" evidence="9">
    <location>
        <begin position="3"/>
        <end position="98"/>
    </location>
</feature>
<evidence type="ECO:0000256" key="8">
    <source>
        <dbReference type="RuleBase" id="RU366003"/>
    </source>
</evidence>
<dbReference type="InterPro" id="IPR016195">
    <property type="entry name" value="Pol/histidinol_Pase-like"/>
</dbReference>
<accession>A0A510L516</accession>
<comment type="pathway">
    <text evidence="1 8">Amino-acid biosynthesis; L-histidine biosynthesis; L-histidine from 5-phospho-alpha-D-ribose 1-diphosphate: step 8/9.</text>
</comment>
<dbReference type="InterPro" id="IPR004013">
    <property type="entry name" value="PHP_dom"/>
</dbReference>
<name>A0A510L516_9FUSO</name>
<gene>
    <name evidence="10" type="ORF">JMUB5056_0489</name>
</gene>
<dbReference type="InterPro" id="IPR010140">
    <property type="entry name" value="Histidinol_P_phosphatase_HisJ"/>
</dbReference>
<dbReference type="GO" id="GO:0000105">
    <property type="term" value="P:L-histidine biosynthetic process"/>
    <property type="evidence" value="ECO:0007669"/>
    <property type="project" value="UniProtKB-UniRule"/>
</dbReference>
<keyword evidence="5 8" id="KW-0378">Hydrolase</keyword>
<dbReference type="SUPFAM" id="SSF89550">
    <property type="entry name" value="PHP domain-like"/>
    <property type="match status" value="1"/>
</dbReference>
<dbReference type="GO" id="GO:0005737">
    <property type="term" value="C:cytoplasm"/>
    <property type="evidence" value="ECO:0007669"/>
    <property type="project" value="TreeGrafter"/>
</dbReference>
<evidence type="ECO:0000256" key="6">
    <source>
        <dbReference type="ARBA" id="ARBA00023102"/>
    </source>
</evidence>
<dbReference type="OrthoDB" id="9775255at2"/>
<reference evidence="10 11" key="1">
    <citation type="submission" date="2019-07" db="EMBL/GenBank/DDBJ databases">
        <title>Complete Genome Sequence of Leptotrichia hongkongensis Strain JMUB5056.</title>
        <authorList>
            <person name="Watanabe S."/>
            <person name="Cui L."/>
        </authorList>
    </citation>
    <scope>NUCLEOTIDE SEQUENCE [LARGE SCALE GENOMIC DNA]</scope>
    <source>
        <strain evidence="10 11">JMUB5056</strain>
    </source>
</reference>
<evidence type="ECO:0000259" key="9">
    <source>
        <dbReference type="SMART" id="SM00481"/>
    </source>
</evidence>
<dbReference type="UniPathway" id="UPA00031">
    <property type="reaction ID" value="UER00013"/>
</dbReference>
<evidence type="ECO:0000256" key="5">
    <source>
        <dbReference type="ARBA" id="ARBA00022801"/>
    </source>
</evidence>
<evidence type="ECO:0000313" key="10">
    <source>
        <dbReference type="EMBL" id="BBM58906.1"/>
    </source>
</evidence>
<evidence type="ECO:0000256" key="4">
    <source>
        <dbReference type="ARBA" id="ARBA00022605"/>
    </source>
</evidence>
<comment type="similarity">
    <text evidence="2 8">Belongs to the PHP hydrolase family. HisK subfamily.</text>
</comment>
<dbReference type="GO" id="GO:0004401">
    <property type="term" value="F:histidinol-phosphatase activity"/>
    <property type="evidence" value="ECO:0007669"/>
    <property type="project" value="UniProtKB-UniRule"/>
</dbReference>
<dbReference type="Proteomes" id="UP000321561">
    <property type="component" value="Chromosome"/>
</dbReference>
<dbReference type="PANTHER" id="PTHR21039:SF0">
    <property type="entry name" value="HISTIDINOL-PHOSPHATASE"/>
    <property type="match status" value="1"/>
</dbReference>